<evidence type="ECO:0000313" key="3">
    <source>
        <dbReference type="EnsemblMetazoa" id="ASIC016672-PA"/>
    </source>
</evidence>
<evidence type="ECO:0000313" key="2">
    <source>
        <dbReference type="EMBL" id="KFB48675.1"/>
    </source>
</evidence>
<dbReference type="EMBL" id="ATLV01023235">
    <property type="status" value="NOT_ANNOTATED_CDS"/>
    <property type="molecule type" value="Genomic_DNA"/>
</dbReference>
<dbReference type="VEuPathDB" id="VectorBase:ASIC016672"/>
<dbReference type="EnsemblMetazoa" id="ASIC016672-RA">
    <property type="protein sequence ID" value="ASIC016672-PA"/>
    <property type="gene ID" value="ASIC016672"/>
</dbReference>
<proteinExistence type="predicted"/>
<reference evidence="2 4" key="1">
    <citation type="journal article" date="2014" name="BMC Genomics">
        <title>Genome sequence of Anopheles sinensis provides insight into genetics basis of mosquito competence for malaria parasites.</title>
        <authorList>
            <person name="Zhou D."/>
            <person name="Zhang D."/>
            <person name="Ding G."/>
            <person name="Shi L."/>
            <person name="Hou Q."/>
            <person name="Ye Y."/>
            <person name="Xu Y."/>
            <person name="Zhou H."/>
            <person name="Xiong C."/>
            <person name="Li S."/>
            <person name="Yu J."/>
            <person name="Hong S."/>
            <person name="Yu X."/>
            <person name="Zou P."/>
            <person name="Chen C."/>
            <person name="Chang X."/>
            <person name="Wang W."/>
            <person name="Lv Y."/>
            <person name="Sun Y."/>
            <person name="Ma L."/>
            <person name="Shen B."/>
            <person name="Zhu C."/>
        </authorList>
    </citation>
    <scope>NUCLEOTIDE SEQUENCE [LARGE SCALE GENOMIC DNA]</scope>
</reference>
<dbReference type="EMBL" id="KE525341">
    <property type="protein sequence ID" value="KFB48675.1"/>
    <property type="molecule type" value="Genomic_DNA"/>
</dbReference>
<accession>A0A084WEN1</accession>
<reference evidence="3" key="2">
    <citation type="submission" date="2020-05" db="UniProtKB">
        <authorList>
            <consortium name="EnsemblMetazoa"/>
        </authorList>
    </citation>
    <scope>IDENTIFICATION</scope>
</reference>
<evidence type="ECO:0000313" key="4">
    <source>
        <dbReference type="Proteomes" id="UP000030765"/>
    </source>
</evidence>
<keyword evidence="1" id="KW-0732">Signal</keyword>
<dbReference type="Proteomes" id="UP000030765">
    <property type="component" value="Unassembled WGS sequence"/>
</dbReference>
<organism evidence="2">
    <name type="scientific">Anopheles sinensis</name>
    <name type="common">Mosquito</name>
    <dbReference type="NCBI Taxonomy" id="74873"/>
    <lineage>
        <taxon>Eukaryota</taxon>
        <taxon>Metazoa</taxon>
        <taxon>Ecdysozoa</taxon>
        <taxon>Arthropoda</taxon>
        <taxon>Hexapoda</taxon>
        <taxon>Insecta</taxon>
        <taxon>Pterygota</taxon>
        <taxon>Neoptera</taxon>
        <taxon>Endopterygota</taxon>
        <taxon>Diptera</taxon>
        <taxon>Nematocera</taxon>
        <taxon>Culicoidea</taxon>
        <taxon>Culicidae</taxon>
        <taxon>Anophelinae</taxon>
        <taxon>Anopheles</taxon>
    </lineage>
</organism>
<keyword evidence="4" id="KW-1185">Reference proteome</keyword>
<evidence type="ECO:0000256" key="1">
    <source>
        <dbReference type="SAM" id="SignalP"/>
    </source>
</evidence>
<name>A0A084WEN1_ANOSI</name>
<dbReference type="VEuPathDB" id="VectorBase:ASIS022861"/>
<dbReference type="EMBL" id="ATLV01023236">
    <property type="status" value="NOT_ANNOTATED_CDS"/>
    <property type="molecule type" value="Genomic_DNA"/>
</dbReference>
<dbReference type="AlphaFoldDB" id="A0A084WEN1"/>
<sequence>MLCQCQFALLTVLSLVCFAADFCRGTSSEYLIIRHGRSRVRHSSEKDHIRWGLQVFDNFTLLDYDASGGSGSGAVVNDEQTILQDTLRAEQVNVHRWPERRLEVERGGRMDDDVGVLHQHRLVLLGQSEKVLAHIAGYRDELLENVVGLRFKQFLEYL</sequence>
<gene>
    <name evidence="2" type="ORF">ZHAS_00016672</name>
</gene>
<feature type="chain" id="PRO_5001784760" evidence="1">
    <location>
        <begin position="20"/>
        <end position="158"/>
    </location>
</feature>
<protein>
    <submittedName>
        <fullName evidence="2">AGAP006152-PA-like protein</fullName>
    </submittedName>
</protein>
<feature type="signal peptide" evidence="1">
    <location>
        <begin position="1"/>
        <end position="19"/>
    </location>
</feature>